<feature type="transmembrane region" description="Helical" evidence="3">
    <location>
        <begin position="43"/>
        <end position="65"/>
    </location>
</feature>
<accession>A0ABS6DWH2</accession>
<feature type="transmembrane region" description="Helical" evidence="3">
    <location>
        <begin position="137"/>
        <end position="159"/>
    </location>
</feature>
<dbReference type="EMBL" id="JAHLOQ010000014">
    <property type="protein sequence ID" value="MBU5336109.1"/>
    <property type="molecule type" value="Genomic_DNA"/>
</dbReference>
<dbReference type="PANTHER" id="PTHR42865:SF8">
    <property type="entry name" value="SERINE_THREONINE TRANSPORTER SSTT"/>
    <property type="match status" value="1"/>
</dbReference>
<keyword evidence="3" id="KW-0812">Transmembrane</keyword>
<protein>
    <recommendedName>
        <fullName evidence="3">Serine/threonine transporter SstT</fullName>
    </recommendedName>
    <alternativeName>
        <fullName evidence="3">Na(+)/serine-threonine symporter</fullName>
    </alternativeName>
</protein>
<dbReference type="NCBIfam" id="NF010151">
    <property type="entry name" value="PRK13628.1"/>
    <property type="match status" value="1"/>
</dbReference>
<feature type="transmembrane region" description="Helical" evidence="3">
    <location>
        <begin position="214"/>
        <end position="238"/>
    </location>
</feature>
<comment type="caution">
    <text evidence="4">The sequence shown here is derived from an EMBL/GenBank/DDBJ whole genome shotgun (WGS) entry which is preliminary data.</text>
</comment>
<dbReference type="Pfam" id="PF00375">
    <property type="entry name" value="SDF"/>
    <property type="match status" value="1"/>
</dbReference>
<evidence type="ECO:0000256" key="3">
    <source>
        <dbReference type="HAMAP-Rule" id="MF_01582"/>
    </source>
</evidence>
<organism evidence="4 5">
    <name type="scientific">Intestinibacter bartlettii</name>
    <dbReference type="NCBI Taxonomy" id="261299"/>
    <lineage>
        <taxon>Bacteria</taxon>
        <taxon>Bacillati</taxon>
        <taxon>Bacillota</taxon>
        <taxon>Clostridia</taxon>
        <taxon>Peptostreptococcales</taxon>
        <taxon>Peptostreptococcaceae</taxon>
        <taxon>Intestinibacter</taxon>
    </lineage>
</organism>
<feature type="transmembrane region" description="Helical" evidence="3">
    <location>
        <begin position="322"/>
        <end position="355"/>
    </location>
</feature>
<keyword evidence="2 3" id="KW-0769">Symport</keyword>
<feature type="transmembrane region" description="Helical" evidence="3">
    <location>
        <begin position="77"/>
        <end position="100"/>
    </location>
</feature>
<comment type="catalytic activity">
    <reaction evidence="3">
        <text>L-serine(in) + Na(+)(in) = L-serine(out) + Na(+)(out)</text>
        <dbReference type="Rhea" id="RHEA:29575"/>
        <dbReference type="ChEBI" id="CHEBI:29101"/>
        <dbReference type="ChEBI" id="CHEBI:33384"/>
    </reaction>
</comment>
<keyword evidence="3" id="KW-0813">Transport</keyword>
<gene>
    <name evidence="3 4" type="primary">sstT</name>
    <name evidence="4" type="ORF">KQI20_06625</name>
</gene>
<evidence type="ECO:0000256" key="1">
    <source>
        <dbReference type="ARBA" id="ARBA00022475"/>
    </source>
</evidence>
<dbReference type="PANTHER" id="PTHR42865">
    <property type="entry name" value="PROTON/GLUTAMATE-ASPARTATE SYMPORTER"/>
    <property type="match status" value="1"/>
</dbReference>
<dbReference type="Proteomes" id="UP001196301">
    <property type="component" value="Unassembled WGS sequence"/>
</dbReference>
<keyword evidence="3" id="KW-1133">Transmembrane helix</keyword>
<comment type="subcellular location">
    <subcellularLocation>
        <location evidence="3">Cell membrane</location>
        <topology evidence="3">Multi-pass membrane protein</topology>
    </subcellularLocation>
</comment>
<comment type="similarity">
    <text evidence="3">Belongs to the dicarboxylate/amino acid:cation symporter (DAACS) (TC 2.A.23) family.</text>
</comment>
<evidence type="ECO:0000313" key="4">
    <source>
        <dbReference type="EMBL" id="MBU5336109.1"/>
    </source>
</evidence>
<dbReference type="InterPro" id="IPR023025">
    <property type="entry name" value="Ser_Thr_transp_SstT"/>
</dbReference>
<feature type="transmembrane region" description="Helical" evidence="3">
    <location>
        <begin position="180"/>
        <end position="202"/>
    </location>
</feature>
<keyword evidence="3" id="KW-0029">Amino-acid transport</keyword>
<reference evidence="4 5" key="1">
    <citation type="submission" date="2021-06" db="EMBL/GenBank/DDBJ databases">
        <authorList>
            <person name="Sun Q."/>
            <person name="Li D."/>
        </authorList>
    </citation>
    <scope>NUCLEOTIDE SEQUENCE [LARGE SCALE GENOMIC DNA]</scope>
    <source>
        <strain evidence="4 5">N19</strain>
    </source>
</reference>
<dbReference type="InterPro" id="IPR001991">
    <property type="entry name" value="Na-dicarboxylate_symporter"/>
</dbReference>
<sequence length="409" mass="42322">MKGILEKWNSISLVKRILVGMIIGIILGLAAPKATVIGLLGELFVGALKAVAPVLVFFLVMGALAQHKEGKKSNMGSVIALYLIGTFCSALVAVVGSFIFPVTVNLGAAAAAEGATAPGGIGEVLKTLLLNVVSNPVGSIVDANYVGILAWAVIFGLALRQASDKTKEFLGDVSNAVTQAVRWVISFAPFGILGLVFTAISTNGMGIFKDYGSLLALLLGCMAVVAFVVNPIIVYLNIRKNPYPLVFKCLKESGITAFFTRSSAANIPVNMELCENLGLNEDNYSVSIPLGATINMGGAAVTITVLSLAAVHTLGIEVDIPTAIVLSVLSAVSACGASGVAGGSLLLIPLACSLFGISNDIAMQMVGVGFIIGVIQDSCETGLNSSTDALFTAAAEFKEWRKEGRKLPV</sequence>
<dbReference type="HAMAP" id="MF_01582">
    <property type="entry name" value="Ser_Thr_transp_SstT"/>
    <property type="match status" value="1"/>
</dbReference>
<comment type="function">
    <text evidence="3">Involved in the import of serine and threonine into the cell, with the concomitant import of sodium (symport system).</text>
</comment>
<keyword evidence="3" id="KW-0472">Membrane</keyword>
<keyword evidence="5" id="KW-1185">Reference proteome</keyword>
<proteinExistence type="inferred from homology"/>
<dbReference type="RefSeq" id="WP_216569235.1">
    <property type="nucleotide sequence ID" value="NZ_JAHLOQ010000014.1"/>
</dbReference>
<evidence type="ECO:0000313" key="5">
    <source>
        <dbReference type="Proteomes" id="UP001196301"/>
    </source>
</evidence>
<evidence type="ECO:0000256" key="2">
    <source>
        <dbReference type="ARBA" id="ARBA00022847"/>
    </source>
</evidence>
<name>A0ABS6DWH2_9FIRM</name>
<feature type="transmembrane region" description="Helical" evidence="3">
    <location>
        <begin position="12"/>
        <end position="31"/>
    </location>
</feature>
<feature type="transmembrane region" description="Helical" evidence="3">
    <location>
        <begin position="294"/>
        <end position="316"/>
    </location>
</feature>
<comment type="catalytic activity">
    <reaction evidence="3">
        <text>L-threonine(in) + Na(+)(in) = L-threonine(out) + Na(+)(out)</text>
        <dbReference type="Rhea" id="RHEA:69999"/>
        <dbReference type="ChEBI" id="CHEBI:29101"/>
        <dbReference type="ChEBI" id="CHEBI:57926"/>
    </reaction>
</comment>
<keyword evidence="1 3" id="KW-1003">Cell membrane</keyword>